<dbReference type="AlphaFoldDB" id="A0A8T0H7D4"/>
<name>A0A8T0H7D4_CERPU</name>
<comment type="caution">
    <text evidence="2">The sequence shown here is derived from an EMBL/GenBank/DDBJ whole genome shotgun (WGS) entry which is preliminary data.</text>
</comment>
<organism evidence="2 3">
    <name type="scientific">Ceratodon purpureus</name>
    <name type="common">Fire moss</name>
    <name type="synonym">Dicranum purpureum</name>
    <dbReference type="NCBI Taxonomy" id="3225"/>
    <lineage>
        <taxon>Eukaryota</taxon>
        <taxon>Viridiplantae</taxon>
        <taxon>Streptophyta</taxon>
        <taxon>Embryophyta</taxon>
        <taxon>Bryophyta</taxon>
        <taxon>Bryophytina</taxon>
        <taxon>Bryopsida</taxon>
        <taxon>Dicranidae</taxon>
        <taxon>Pseudoditrichales</taxon>
        <taxon>Ditrichaceae</taxon>
        <taxon>Ceratodon</taxon>
    </lineage>
</organism>
<reference evidence="2" key="1">
    <citation type="submission" date="2020-06" db="EMBL/GenBank/DDBJ databases">
        <title>WGS assembly of Ceratodon purpureus strain R40.</title>
        <authorList>
            <person name="Carey S.B."/>
            <person name="Jenkins J."/>
            <person name="Shu S."/>
            <person name="Lovell J.T."/>
            <person name="Sreedasyam A."/>
            <person name="Maumus F."/>
            <person name="Tiley G.P."/>
            <person name="Fernandez-Pozo N."/>
            <person name="Barry K."/>
            <person name="Chen C."/>
            <person name="Wang M."/>
            <person name="Lipzen A."/>
            <person name="Daum C."/>
            <person name="Saski C.A."/>
            <person name="Payton A.C."/>
            <person name="Mcbreen J.C."/>
            <person name="Conrad R.E."/>
            <person name="Kollar L.M."/>
            <person name="Olsson S."/>
            <person name="Huttunen S."/>
            <person name="Landis J.B."/>
            <person name="Wickett N.J."/>
            <person name="Johnson M.G."/>
            <person name="Rensing S.A."/>
            <person name="Grimwood J."/>
            <person name="Schmutz J."/>
            <person name="Mcdaniel S.F."/>
        </authorList>
    </citation>
    <scope>NUCLEOTIDE SEQUENCE</scope>
    <source>
        <strain evidence="2">R40</strain>
    </source>
</reference>
<feature type="region of interest" description="Disordered" evidence="1">
    <location>
        <begin position="1"/>
        <end position="101"/>
    </location>
</feature>
<proteinExistence type="predicted"/>
<feature type="compositionally biased region" description="Polar residues" evidence="1">
    <location>
        <begin position="28"/>
        <end position="50"/>
    </location>
</feature>
<protein>
    <submittedName>
        <fullName evidence="2">Uncharacterized protein</fullName>
    </submittedName>
</protein>
<gene>
    <name evidence="2" type="ORF">KC19_7G114800</name>
</gene>
<feature type="compositionally biased region" description="Polar residues" evidence="1">
    <location>
        <begin position="85"/>
        <end position="101"/>
    </location>
</feature>
<accession>A0A8T0H7D4</accession>
<keyword evidence="3" id="KW-1185">Reference proteome</keyword>
<evidence type="ECO:0000313" key="3">
    <source>
        <dbReference type="Proteomes" id="UP000822688"/>
    </source>
</evidence>
<dbReference type="Proteomes" id="UP000822688">
    <property type="component" value="Chromosome 7"/>
</dbReference>
<dbReference type="EMBL" id="CM026428">
    <property type="protein sequence ID" value="KAG0567150.1"/>
    <property type="molecule type" value="Genomic_DNA"/>
</dbReference>
<evidence type="ECO:0000313" key="2">
    <source>
        <dbReference type="EMBL" id="KAG0567150.1"/>
    </source>
</evidence>
<evidence type="ECO:0000256" key="1">
    <source>
        <dbReference type="SAM" id="MobiDB-lite"/>
    </source>
</evidence>
<sequence>MTSTKVNWIGWQRRSPNNERRRKHQSHTRLSYTSKTPPTDSTPHSLQPQDKNPVLENYMPPLDPRTQQMAPRKKRTTDLMDGRTRQSQLAPETRTATKALR</sequence>